<sequence length="175" mass="19055">MTTTKELEIVVEADNTVGVGREGGVLRDAGYGGRRESLQMEFQRAIGGGGVVKRDRKKQGKKGKEVKVVYISTPMKVKTSAAGFRSLVQRLTGRQSDIARIMEANGGAAFCEFQDFADDRPPPSQIPKTVDPAVADESPTSSESQVDEQFEEGFPMDLFLNLSSFDLEDDVLGAY</sequence>
<accession>A0A328EBH6</accession>
<dbReference type="InterPro" id="IPR008889">
    <property type="entry name" value="VQ"/>
</dbReference>
<proteinExistence type="predicted"/>
<dbReference type="EMBL" id="NQVE01000015">
    <property type="protein sequence ID" value="RAL53933.1"/>
    <property type="molecule type" value="Genomic_DNA"/>
</dbReference>
<dbReference type="PANTHER" id="PTHR33624">
    <property type="entry name" value="SIGMA FACTOR BINDING PROTEIN 1, CHLOROPLASTIC"/>
    <property type="match status" value="1"/>
</dbReference>
<dbReference type="PANTHER" id="PTHR33624:SF17">
    <property type="entry name" value="OS07G0687400 PROTEIN"/>
    <property type="match status" value="1"/>
</dbReference>
<evidence type="ECO:0000313" key="4">
    <source>
        <dbReference type="Proteomes" id="UP000249390"/>
    </source>
</evidence>
<gene>
    <name evidence="3" type="ORF">DM860_004404</name>
</gene>
<keyword evidence="4" id="KW-1185">Reference proteome</keyword>
<name>A0A328EBH6_9ASTE</name>
<evidence type="ECO:0000256" key="1">
    <source>
        <dbReference type="SAM" id="MobiDB-lite"/>
    </source>
</evidence>
<evidence type="ECO:0000313" key="3">
    <source>
        <dbReference type="EMBL" id="RAL53933.1"/>
    </source>
</evidence>
<feature type="domain" description="VQ" evidence="2">
    <location>
        <begin position="71"/>
        <end position="97"/>
    </location>
</feature>
<feature type="region of interest" description="Disordered" evidence="1">
    <location>
        <begin position="118"/>
        <end position="148"/>
    </location>
</feature>
<evidence type="ECO:0000259" key="2">
    <source>
        <dbReference type="Pfam" id="PF05678"/>
    </source>
</evidence>
<dbReference type="Proteomes" id="UP000249390">
    <property type="component" value="Unassembled WGS sequence"/>
</dbReference>
<dbReference type="InterPro" id="IPR039335">
    <property type="entry name" value="SIB1/2"/>
</dbReference>
<organism evidence="3 4">
    <name type="scientific">Cuscuta australis</name>
    <dbReference type="NCBI Taxonomy" id="267555"/>
    <lineage>
        <taxon>Eukaryota</taxon>
        <taxon>Viridiplantae</taxon>
        <taxon>Streptophyta</taxon>
        <taxon>Embryophyta</taxon>
        <taxon>Tracheophyta</taxon>
        <taxon>Spermatophyta</taxon>
        <taxon>Magnoliopsida</taxon>
        <taxon>eudicotyledons</taxon>
        <taxon>Gunneridae</taxon>
        <taxon>Pentapetalae</taxon>
        <taxon>asterids</taxon>
        <taxon>lamiids</taxon>
        <taxon>Solanales</taxon>
        <taxon>Convolvulaceae</taxon>
        <taxon>Cuscuteae</taxon>
        <taxon>Cuscuta</taxon>
        <taxon>Cuscuta subgen. Grammica</taxon>
        <taxon>Cuscuta sect. Cleistogrammica</taxon>
    </lineage>
</organism>
<protein>
    <recommendedName>
        <fullName evidence="2">VQ domain-containing protein</fullName>
    </recommendedName>
</protein>
<dbReference type="AlphaFoldDB" id="A0A328EBH6"/>
<dbReference type="Pfam" id="PF05678">
    <property type="entry name" value="VQ"/>
    <property type="match status" value="1"/>
</dbReference>
<comment type="caution">
    <text evidence="3">The sequence shown here is derived from an EMBL/GenBank/DDBJ whole genome shotgun (WGS) entry which is preliminary data.</text>
</comment>
<reference evidence="3 4" key="1">
    <citation type="submission" date="2018-06" db="EMBL/GenBank/DDBJ databases">
        <title>The Genome of Cuscuta australis (Dodder) Provides Insight into the Evolution of Plant Parasitism.</title>
        <authorList>
            <person name="Liu H."/>
        </authorList>
    </citation>
    <scope>NUCLEOTIDE SEQUENCE [LARGE SCALE GENOMIC DNA]</scope>
    <source>
        <strain evidence="4">cv. Yunnan</strain>
        <tissue evidence="3">Vines</tissue>
    </source>
</reference>